<name>A0ABS5L5I0_9ACTN</name>
<reference evidence="1 2" key="1">
    <citation type="submission" date="2020-02" db="EMBL/GenBank/DDBJ databases">
        <title>Acidophilic actinobacteria isolated from forest soil.</title>
        <authorList>
            <person name="Golinska P."/>
        </authorList>
    </citation>
    <scope>NUCLEOTIDE SEQUENCE [LARGE SCALE GENOMIC DNA]</scope>
    <source>
        <strain evidence="1 2">NL8</strain>
    </source>
</reference>
<dbReference type="EMBL" id="JAAFYZ010000257">
    <property type="protein sequence ID" value="MBS2553474.1"/>
    <property type="molecule type" value="Genomic_DNA"/>
</dbReference>
<dbReference type="Gene3D" id="3.40.50.12580">
    <property type="match status" value="1"/>
</dbReference>
<dbReference type="SUPFAM" id="SSF53756">
    <property type="entry name" value="UDP-Glycosyltransferase/glycogen phosphorylase"/>
    <property type="match status" value="1"/>
</dbReference>
<dbReference type="Pfam" id="PF04464">
    <property type="entry name" value="Glyphos_transf"/>
    <property type="match status" value="1"/>
</dbReference>
<dbReference type="Proteomes" id="UP000730482">
    <property type="component" value="Unassembled WGS sequence"/>
</dbReference>
<accession>A0ABS5L5I0</accession>
<protein>
    <submittedName>
        <fullName evidence="1">CDP-glycerol glycerophosphotransferase family protein</fullName>
    </submittedName>
</protein>
<proteinExistence type="predicted"/>
<sequence>MSEPWVLHEGVPIATAQVLSHFEQLDRFRKAAPTVAHTAVVAGDPCFDRLLESAADRDLYRAALGLRDGRRLVVVNTTWGPRSLFGQQLALVERLVAELPVDDYLVAAVVHPNVGHAHGRAEVERVLAHARRGGLLLVPPFDWRAALLAADALVGDHGSVPFYAAALGVPTILATFPTDALDPESPIARFAGEAPHLVPGSSLRDQIEKAIHTYTPAEHADVTGSVTSFPGRSLELLRALFYGLLELPEPPWPATPDPVPVLHHHRQRVSPLWARVVEGRVERFPSAVDHATTPRDRAHLVVDATQPTGRAAEMADVLIRDAHEAPEGWAARAFDRLPGLTVAGLVEADRCRLRLRDGTEIVRHAAPGQDPAVLASVLYNELVSGGRHQSF</sequence>
<evidence type="ECO:0000313" key="2">
    <source>
        <dbReference type="Proteomes" id="UP000730482"/>
    </source>
</evidence>
<organism evidence="1 2">
    <name type="scientific">Catenulispora pinistramenti</name>
    <dbReference type="NCBI Taxonomy" id="2705254"/>
    <lineage>
        <taxon>Bacteria</taxon>
        <taxon>Bacillati</taxon>
        <taxon>Actinomycetota</taxon>
        <taxon>Actinomycetes</taxon>
        <taxon>Catenulisporales</taxon>
        <taxon>Catenulisporaceae</taxon>
        <taxon>Catenulispora</taxon>
    </lineage>
</organism>
<evidence type="ECO:0000313" key="1">
    <source>
        <dbReference type="EMBL" id="MBS2553474.1"/>
    </source>
</evidence>
<gene>
    <name evidence="1" type="ORF">KGQ19_42140</name>
</gene>
<comment type="caution">
    <text evidence="1">The sequence shown here is derived from an EMBL/GenBank/DDBJ whole genome shotgun (WGS) entry which is preliminary data.</text>
</comment>
<dbReference type="InterPro" id="IPR043148">
    <property type="entry name" value="TagF_C"/>
</dbReference>
<dbReference type="InterPro" id="IPR007554">
    <property type="entry name" value="Glycerophosphate_synth"/>
</dbReference>
<keyword evidence="2" id="KW-1185">Reference proteome</keyword>
<dbReference type="RefSeq" id="WP_212020077.1">
    <property type="nucleotide sequence ID" value="NZ_JAAFYZ010000257.1"/>
</dbReference>